<reference evidence="10" key="1">
    <citation type="journal article" date="2022" name="bioRxiv">
        <title>Deciphering the potential niche of two novel black yeast fungi from a biological soil crust based on their genomes, phenotypes, and melanin regulation.</title>
        <authorList>
            <consortium name="DOE Joint Genome Institute"/>
            <person name="Carr E.C."/>
            <person name="Barton Q."/>
            <person name="Grambo S."/>
            <person name="Sullivan M."/>
            <person name="Renfro C.M."/>
            <person name="Kuo A."/>
            <person name="Pangilinan J."/>
            <person name="Lipzen A."/>
            <person name="Keymanesh K."/>
            <person name="Savage E."/>
            <person name="Barry K."/>
            <person name="Grigoriev I.V."/>
            <person name="Riekhof W.R."/>
            <person name="Harris S.S."/>
        </authorList>
    </citation>
    <scope>NUCLEOTIDE SEQUENCE</scope>
    <source>
        <strain evidence="10">JF 03-4F</strain>
    </source>
</reference>
<dbReference type="EC" id="3.4.19.12" evidence="2"/>
<keyword evidence="5" id="KW-0378">Hydrolase</keyword>
<dbReference type="GO" id="GO:0006508">
    <property type="term" value="P:proteolysis"/>
    <property type="evidence" value="ECO:0007669"/>
    <property type="project" value="UniProtKB-KW"/>
</dbReference>
<dbReference type="Pfam" id="PF12359">
    <property type="entry name" value="DUF3645"/>
    <property type="match status" value="1"/>
</dbReference>
<dbReference type="InterPro" id="IPR027417">
    <property type="entry name" value="P-loop_NTPase"/>
</dbReference>
<protein>
    <recommendedName>
        <fullName evidence="2">ubiquitinyl hydrolase 1</fullName>
        <ecNumber evidence="2">3.4.19.12</ecNumber>
    </recommendedName>
</protein>
<dbReference type="Proteomes" id="UP001203852">
    <property type="component" value="Unassembled WGS sequence"/>
</dbReference>
<evidence type="ECO:0000256" key="6">
    <source>
        <dbReference type="ARBA" id="ARBA00022807"/>
    </source>
</evidence>
<organism evidence="10 11">
    <name type="scientific">Exophiala viscosa</name>
    <dbReference type="NCBI Taxonomy" id="2486360"/>
    <lineage>
        <taxon>Eukaryota</taxon>
        <taxon>Fungi</taxon>
        <taxon>Dikarya</taxon>
        <taxon>Ascomycota</taxon>
        <taxon>Pezizomycotina</taxon>
        <taxon>Eurotiomycetes</taxon>
        <taxon>Chaetothyriomycetidae</taxon>
        <taxon>Chaetothyriales</taxon>
        <taxon>Herpotrichiellaceae</taxon>
        <taxon>Exophiala</taxon>
    </lineage>
</organism>
<keyword evidence="3" id="KW-0645">Protease</keyword>
<comment type="catalytic activity">
    <reaction evidence="1">
        <text>Thiol-dependent hydrolysis of ester, thioester, amide, peptide and isopeptide bonds formed by the C-terminal Gly of ubiquitin (a 76-residue protein attached to proteins as an intracellular targeting signal).</text>
        <dbReference type="EC" id="3.4.19.12"/>
    </reaction>
</comment>
<evidence type="ECO:0000256" key="3">
    <source>
        <dbReference type="ARBA" id="ARBA00022670"/>
    </source>
</evidence>
<feature type="domain" description="DUF3645" evidence="8">
    <location>
        <begin position="2293"/>
        <end position="2325"/>
    </location>
</feature>
<accession>A0AAN6DZM5</accession>
<dbReference type="EMBL" id="MU404352">
    <property type="protein sequence ID" value="KAI1615196.1"/>
    <property type="molecule type" value="Genomic_DNA"/>
</dbReference>
<dbReference type="Pfam" id="PF20255">
    <property type="entry name" value="DUF6606"/>
    <property type="match status" value="1"/>
</dbReference>
<evidence type="ECO:0000259" key="7">
    <source>
        <dbReference type="Pfam" id="PF12340"/>
    </source>
</evidence>
<comment type="caution">
    <text evidence="10">The sequence shown here is derived from an EMBL/GenBank/DDBJ whole genome shotgun (WGS) entry which is preliminary data.</text>
</comment>
<keyword evidence="6" id="KW-0788">Thiol protease</keyword>
<feature type="domain" description="DUF3638" evidence="7">
    <location>
        <begin position="1955"/>
        <end position="2174"/>
    </location>
</feature>
<dbReference type="InterPro" id="IPR051346">
    <property type="entry name" value="OTU_Deubiquitinase"/>
</dbReference>
<feature type="domain" description="DUF6606" evidence="9">
    <location>
        <begin position="25"/>
        <end position="236"/>
    </location>
</feature>
<evidence type="ECO:0000259" key="9">
    <source>
        <dbReference type="Pfam" id="PF20255"/>
    </source>
</evidence>
<evidence type="ECO:0000256" key="2">
    <source>
        <dbReference type="ARBA" id="ARBA00012759"/>
    </source>
</evidence>
<keyword evidence="4" id="KW-0833">Ubl conjugation pathway</keyword>
<evidence type="ECO:0000313" key="10">
    <source>
        <dbReference type="EMBL" id="KAI1615196.1"/>
    </source>
</evidence>
<sequence>MSIAAQQFYRMGAREAGDFLPSIAKWPEIYGNGTPCAETIVRALKNMGSKDVLLFYIRPQNAALLVRNQWDGAIFECFEVLPTTGAVMSAKDALIRQFPARAIFLPKEVLNEEDFILELGTAIHKLSIEQLRLAMETSTKGQNTVAEERQSVHPRAVTEWLFAILSSRGELANTLTVHKRTHDDVCWKGTDKPWRRSGVYLSARVAFQTVFHNSAAADIRHSFYKNYMLFLLCRLTNAILAVMTTPDVLHVMRVKLARRNAKLGSATLPFVQQSVHQTLRRLNEAMQIQWQQVIAQEDSPMLPIPVADVSPELTLKNSRSTLQDIWQRSKTSCSYSVKSFSPKACTSVQLDRRNLPSPGVFGESGDLLSCLVGVEKWVADNLTPWSVVNKTRDSCTTLAAFLKAYHTSAHSKYKDHPERTSVMLLTMFELWVALDTIVTHLQPLLLQYPPEMDTNVFWPLLLHSKSELERLARVESHISRRRDRCETVCPSMFSDPSPICFAVRFYDQSEGHVKLCTQIETEAQSAREAKEAEWNSSKARFEELLRDVAGREHGVYIIPHGRRAGTSTHCRYCTRCRLEKEAHSIKIAKHEWPLPEDETIKKAVIFELTPPEEIIRWRDITWYLVHDIARSDVRGCRLLQQLLSYPPLHRHAQHQARRVTLASAVKPMHRAHFFKAGLHIDEIFVKNGMHMQMNDSAKGFVWTAEQTQTPQLHKHCTSKLPAAKGSHLAEYVNGTSHTQNMVIASQSSCSPDMSQHEHLLFGSLRSGERLQFINILGAIKSCEIDLNSSDVSLLFLHATSQVGNPADTRSRFLRESQLDLANSSFCHSLLEAISSRFATIEANWKEATAAMVFLRLISKMLSMKPDMAEECMDLLLRIRQASLDWVRQLADLHTEKRGTADAGASLTDISRQIVKCCILMRRTYAVYEDLLTPRWTESICVEDYVEVSIHLHNHLNRRSIDNAEVTLRYDILNDEYVARSLQAQLLELLQVDDGRFSRGIQRFWPSATFEGDWRIVIERDASWIENRCRSRSVHFNLITGSLLVSGQPLSQLPTQYRDNPLYRSIFGGLDLDVFTADVNDMEYMSRTLFEGHRVYLRLHNGNMLIRSQHGDDKYEAVPKDIFLGDLPKSTLKDSIPWMCLGDGTIAFRSTSHPWKSLPADWVLHLNVGTRSTTTMRTDQAFLIDHASALGSAICSIFQALEEKDHILISKCQGTTIEIWLPRFRLHFYVNYAGELQCRELSAVVDRNQAIGTLHGLRSRLVLRAVGKRESNLRTVLIPDGDVVISRDSPHVRIDIRLSDADSLSFSQLQIDERLGQLISPDLESHIYKTYLHAITSFPERDTLTGRTGTEESLFGLSDPINLISVPLSERAQKWLKLIAGLSPRRTWYPAHLRLMRTDSFHPTLSRYAQRDTFFGMVDEIFQHNLKSTFLYENAPRPPSYSTQPADLLLLERSHHRNRRQYPAGSVGSRSFVVEDQPYYSRDQDLSQEQTTAAAMAALVQAWPSTFDVQSLKPLLQQWEQISGFKEDFEDMSLSKMLSEGLKQQFAPLFNLCRSPLVSKQRLVFVLSLLTFGQPHNASRLNILLALAISPALKDLAELEHNSYDLNEGHAIDHHDISLIVEWCKKEFTPILGRYKSYSDQLTAEKSQREQFERHLVEQRQKISTAARSSWPNDSFVLPPHDELDCFDCVTLQQLLDAQFAKWHKNHVFMFQLTAFDRGIATVNRPWSGPSIGNNVLHFYQIDHTRKQHTHFSLLETMLFVDVSDSDFSDYEPSLLDGDLTQTISSREHQQVRSVTDASRDSRELEGIIDDLNRGFGAVEKRHTQLLRESIAALDTKTAEVKTRFRIPRSQILSNKAAEVKNRISQLIARCRELLQPRSDAELGLNMAGLWPQVNEMNLLQLLTAQHRDRVPYPWRHVLISFAREVTAIQRVERIQRHLAVEDDFALQRELANRAHAAWSIEGHPDWLLLEVQNNLLIRPVQISVAYEIMKPDNGLVLLGMGEGKTSVILPMVVTALAKGSHLVRVVVLKPLANEMLRQLSRSLSGLCGRTVYYLPFSRSTSMKAQTPDQLLNLYQECCQKQGVLLSLPEHQNSFRLVGADRLSSGNTGLANNLIRVQKWLDCNARDILDESDELLKPGYELVYTDGEANLLSGAPDRWTIALEVLTLIAEVAVRLHEEHPTGIEYERRTEGSFPHVRVTSDAGARALTECLTQKVVEGRLSSLPLGHCDDGILKSLHSFLHDIDVDGETCQKITKHFQASAQLDVLYVVRGLISHHILTHAFRKRWLVNYGLDRSRCLSAVPYRAKSIPSPSAEFAQPEMMVTLTALSWLYTGLQRSDLRKCLLILLKSPDPSDEYSTWVRQSTLPDKYRNSSSINLDDASFLDDLYEQLKDNQAVIGFFLKYVVYPREAKEFQHKLSSSAWDLCADDGGKVTSGFSGTCDSRVPSTCFQKDLEDLRHSTAMTLTTLLRKDNRRYVYAASASGQRLCTEELLSLIVEQNPSPSVIIDVGAQILESNQDVAAKWLAMCTEKMAAVFFSANDEKMVLNRDGTVERFVSSIFKDEIKSCLVYLDEFHTRGTDFQFPDRFQAGVLLGPGLLKDSLAQACMRMRKLAVSQSVTFFAPPEVDNSIRALLKDPPVSLDSSHVLRWAINQSCQALKGQTMIWTLRGLLHSRRRVAAARHLTEDGRVRNSDKYLATIRERESRPVSEMYRAGDVLERKLPFELSAHEKDDKIMKELLLEWESTEATNLKVCGIEEEQEREVLHEIEQEREVQRPRKVYPATPQVCEELEHLIREGTVPQNSAGLCPAFEVLTKTKLASQYVRVDWPFHILVTPDYMETVRISTQDDFLRPVQWVLRAKRIKQPIIISAHEANVFLPIIRKSNHATLVLYQPRTGKSMAPFDCLAVYRVPKTQGDLGISPQTVAVLNLFAGQLYFTTFEHYQHLCEVIGLWDGVRPLPNSREVANDNYVSPSCREVNGWTGCTFKGSPVKMLKEFIGMRRLGIEWSHTQMGRVLSGRFLRKEEFEDGLVGGMTRLDMQGAGNGEVKSENWCEVA</sequence>
<proteinExistence type="predicted"/>
<evidence type="ECO:0000259" key="8">
    <source>
        <dbReference type="Pfam" id="PF12359"/>
    </source>
</evidence>
<gene>
    <name evidence="10" type="ORF">EDD36DRAFT_432369</name>
</gene>
<dbReference type="InterPro" id="IPR022099">
    <property type="entry name" value="DUF3638"/>
</dbReference>
<dbReference type="PANTHER" id="PTHR13367">
    <property type="entry name" value="UBIQUITIN THIOESTERASE"/>
    <property type="match status" value="1"/>
</dbReference>
<evidence type="ECO:0000256" key="4">
    <source>
        <dbReference type="ARBA" id="ARBA00022786"/>
    </source>
</evidence>
<dbReference type="SUPFAM" id="SSF52540">
    <property type="entry name" value="P-loop containing nucleoside triphosphate hydrolases"/>
    <property type="match status" value="1"/>
</dbReference>
<dbReference type="Pfam" id="PF12340">
    <property type="entry name" value="DUF3638"/>
    <property type="match status" value="1"/>
</dbReference>
<evidence type="ECO:0000256" key="1">
    <source>
        <dbReference type="ARBA" id="ARBA00000707"/>
    </source>
</evidence>
<keyword evidence="11" id="KW-1185">Reference proteome</keyword>
<dbReference type="GO" id="GO:0004843">
    <property type="term" value="F:cysteine-type deubiquitinase activity"/>
    <property type="evidence" value="ECO:0007669"/>
    <property type="project" value="UniProtKB-EC"/>
</dbReference>
<evidence type="ECO:0000256" key="5">
    <source>
        <dbReference type="ARBA" id="ARBA00022801"/>
    </source>
</evidence>
<dbReference type="PANTHER" id="PTHR13367:SF33">
    <property type="entry name" value="P-LOOP CONTAINING NUCLEOSIDE TRIPHOSPHATE HYDROLASE PROTEIN"/>
    <property type="match status" value="1"/>
</dbReference>
<dbReference type="InterPro" id="IPR022105">
    <property type="entry name" value="DUF3645"/>
</dbReference>
<evidence type="ECO:0000313" key="11">
    <source>
        <dbReference type="Proteomes" id="UP001203852"/>
    </source>
</evidence>
<dbReference type="InterPro" id="IPR046541">
    <property type="entry name" value="DUF6606"/>
</dbReference>
<name>A0AAN6DZM5_9EURO</name>